<keyword evidence="1" id="KW-0472">Membrane</keyword>
<evidence type="ECO:0000313" key="4">
    <source>
        <dbReference type="Proteomes" id="UP000526408"/>
    </source>
</evidence>
<evidence type="ECO:0008006" key="5">
    <source>
        <dbReference type="Google" id="ProtNLM"/>
    </source>
</evidence>
<keyword evidence="2" id="KW-0732">Signal</keyword>
<protein>
    <recommendedName>
        <fullName evidence="5">TIGR02186 family protein</fullName>
    </recommendedName>
</protein>
<dbReference type="AlphaFoldDB" id="A0A7X6GXI9"/>
<keyword evidence="4" id="KW-1185">Reference proteome</keyword>
<accession>A0A7X6GXI9</accession>
<dbReference type="EMBL" id="JAAZQQ010000001">
    <property type="protein sequence ID" value="NKX43358.1"/>
    <property type="molecule type" value="Genomic_DNA"/>
</dbReference>
<evidence type="ECO:0000313" key="3">
    <source>
        <dbReference type="EMBL" id="NKX43358.1"/>
    </source>
</evidence>
<feature type="signal peptide" evidence="2">
    <location>
        <begin position="1"/>
        <end position="19"/>
    </location>
</feature>
<evidence type="ECO:0000256" key="2">
    <source>
        <dbReference type="SAM" id="SignalP"/>
    </source>
</evidence>
<feature type="transmembrane region" description="Helical" evidence="1">
    <location>
        <begin position="227"/>
        <end position="248"/>
    </location>
</feature>
<evidence type="ECO:0000256" key="1">
    <source>
        <dbReference type="SAM" id="Phobius"/>
    </source>
</evidence>
<feature type="chain" id="PRO_5030710218" description="TIGR02186 family protein" evidence="2">
    <location>
        <begin position="20"/>
        <end position="253"/>
    </location>
</feature>
<reference evidence="3 4" key="1">
    <citation type="submission" date="2020-04" db="EMBL/GenBank/DDBJ databases">
        <authorList>
            <person name="Yoon J."/>
        </authorList>
    </citation>
    <scope>NUCLEOTIDE SEQUENCE [LARGE SCALE GENOMIC DNA]</scope>
    <source>
        <strain evidence="3 4">KMU-115</strain>
    </source>
</reference>
<dbReference type="Proteomes" id="UP000526408">
    <property type="component" value="Unassembled WGS sequence"/>
</dbReference>
<name>A0A7X6GXI9_9RHOB</name>
<proteinExistence type="predicted"/>
<gene>
    <name evidence="3" type="ORF">HCU73_02050</name>
</gene>
<keyword evidence="1" id="KW-0812">Transmembrane</keyword>
<comment type="caution">
    <text evidence="3">The sequence shown here is derived from an EMBL/GenBank/DDBJ whole genome shotgun (WGS) entry which is preliminary data.</text>
</comment>
<dbReference type="Pfam" id="PF09608">
    <property type="entry name" value="Alph_Pro_TM"/>
    <property type="match status" value="1"/>
</dbReference>
<sequence length="253" mass="27415">MRGRLLALLVAVLGLGAPAGSETVVAGLSQEAISITANFEGSEILIFGAVRRDAPPPGAAPMEVIITVQGPSRPVTVRRKDRRFGIWVNTDLSEIDLAPTFYAVSTTGPLEAVLTQTEDLRHRVSVPRAIRAVGTGLIDQESFTEALVRIRTEGGAYQLNEGAVRFREETLFDTAVHLPAALTEGDYLTRIFLTRDGEVVDLFEQSIPVRKVGIERAIYTLAQERPLVYGLLSLVIAAAAGWAASALFRYIRS</sequence>
<keyword evidence="1" id="KW-1133">Transmembrane helix</keyword>
<dbReference type="InterPro" id="IPR019088">
    <property type="entry name" value="CHP02186-rel_TM"/>
</dbReference>
<dbReference type="RefSeq" id="WP_168621729.1">
    <property type="nucleotide sequence ID" value="NZ_JAAZQQ010000001.1"/>
</dbReference>
<organism evidence="3 4">
    <name type="scientific">Roseicyclus persicicus</name>
    <dbReference type="NCBI Taxonomy" id="2650661"/>
    <lineage>
        <taxon>Bacteria</taxon>
        <taxon>Pseudomonadati</taxon>
        <taxon>Pseudomonadota</taxon>
        <taxon>Alphaproteobacteria</taxon>
        <taxon>Rhodobacterales</taxon>
        <taxon>Roseobacteraceae</taxon>
        <taxon>Roseicyclus</taxon>
    </lineage>
</organism>